<name>A0A1T4VPZ9_9GAMM</name>
<keyword evidence="4 7" id="KW-1133">Transmembrane helix</keyword>
<keyword evidence="2" id="KW-1003">Cell membrane</keyword>
<dbReference type="Pfam" id="PF01618">
    <property type="entry name" value="MotA_ExbB"/>
    <property type="match status" value="1"/>
</dbReference>
<gene>
    <name evidence="10" type="ORF">SAMN02745132_04167</name>
</gene>
<evidence type="ECO:0000256" key="5">
    <source>
        <dbReference type="ARBA" id="ARBA00023136"/>
    </source>
</evidence>
<dbReference type="EMBL" id="FUXU01000090">
    <property type="protein sequence ID" value="SKA66965.1"/>
    <property type="molecule type" value="Genomic_DNA"/>
</dbReference>
<organism evidence="10 11">
    <name type="scientific">Enterovibrio nigricans DSM 22720</name>
    <dbReference type="NCBI Taxonomy" id="1121868"/>
    <lineage>
        <taxon>Bacteria</taxon>
        <taxon>Pseudomonadati</taxon>
        <taxon>Pseudomonadota</taxon>
        <taxon>Gammaproteobacteria</taxon>
        <taxon>Vibrionales</taxon>
        <taxon>Vibrionaceae</taxon>
        <taxon>Enterovibrio</taxon>
    </lineage>
</organism>
<comment type="similarity">
    <text evidence="6">Belongs to the exbB/tolQ family.</text>
</comment>
<evidence type="ECO:0000313" key="11">
    <source>
        <dbReference type="Proteomes" id="UP000190162"/>
    </source>
</evidence>
<dbReference type="GO" id="GO:0005886">
    <property type="term" value="C:plasma membrane"/>
    <property type="evidence" value="ECO:0007669"/>
    <property type="project" value="UniProtKB-SubCell"/>
</dbReference>
<comment type="subcellular location">
    <subcellularLocation>
        <location evidence="1">Cell membrane</location>
        <topology evidence="1">Multi-pass membrane protein</topology>
    </subcellularLocation>
    <subcellularLocation>
        <location evidence="6">Membrane</location>
        <topology evidence="6">Multi-pass membrane protein</topology>
    </subcellularLocation>
</comment>
<evidence type="ECO:0000313" key="10">
    <source>
        <dbReference type="EMBL" id="SKA66965.1"/>
    </source>
</evidence>
<dbReference type="RefSeq" id="WP_078754283.1">
    <property type="nucleotide sequence ID" value="NZ_FUXU01000090.1"/>
</dbReference>
<dbReference type="InterPro" id="IPR050790">
    <property type="entry name" value="ExbB/TolQ_transport"/>
</dbReference>
<evidence type="ECO:0000256" key="6">
    <source>
        <dbReference type="RuleBase" id="RU004057"/>
    </source>
</evidence>
<reference evidence="11" key="1">
    <citation type="submission" date="2017-02" db="EMBL/GenBank/DDBJ databases">
        <authorList>
            <person name="Varghese N."/>
            <person name="Submissions S."/>
        </authorList>
    </citation>
    <scope>NUCLEOTIDE SEQUENCE [LARGE SCALE GENOMIC DNA]</scope>
    <source>
        <strain evidence="11">DSM 22720</strain>
    </source>
</reference>
<dbReference type="GO" id="GO:0017038">
    <property type="term" value="P:protein import"/>
    <property type="evidence" value="ECO:0007669"/>
    <property type="project" value="TreeGrafter"/>
</dbReference>
<evidence type="ECO:0000256" key="3">
    <source>
        <dbReference type="ARBA" id="ARBA00022692"/>
    </source>
</evidence>
<keyword evidence="5 7" id="KW-0472">Membrane</keyword>
<dbReference type="Proteomes" id="UP000190162">
    <property type="component" value="Unassembled WGS sequence"/>
</dbReference>
<evidence type="ECO:0000256" key="7">
    <source>
        <dbReference type="SAM" id="Phobius"/>
    </source>
</evidence>
<feature type="transmembrane region" description="Helical" evidence="7">
    <location>
        <begin position="387"/>
        <end position="407"/>
    </location>
</feature>
<accession>A0A1T4VPZ9</accession>
<dbReference type="InterPro" id="IPR017270">
    <property type="entry name" value="MotA/TolQ/ExbB-rel"/>
</dbReference>
<feature type="chain" id="PRO_5012029735" evidence="8">
    <location>
        <begin position="23"/>
        <end position="448"/>
    </location>
</feature>
<evidence type="ECO:0000259" key="9">
    <source>
        <dbReference type="Pfam" id="PF01618"/>
    </source>
</evidence>
<evidence type="ECO:0000256" key="4">
    <source>
        <dbReference type="ARBA" id="ARBA00022989"/>
    </source>
</evidence>
<feature type="signal peptide" evidence="8">
    <location>
        <begin position="1"/>
        <end position="22"/>
    </location>
</feature>
<proteinExistence type="inferred from homology"/>
<protein>
    <submittedName>
        <fullName evidence="10">Biopolymer transport protein ExbB</fullName>
    </submittedName>
</protein>
<keyword evidence="3 7" id="KW-0812">Transmembrane</keyword>
<keyword evidence="11" id="KW-1185">Reference proteome</keyword>
<dbReference type="PIRSF" id="PIRSF037714">
    <property type="entry name" value="TolR"/>
    <property type="match status" value="1"/>
</dbReference>
<evidence type="ECO:0000256" key="1">
    <source>
        <dbReference type="ARBA" id="ARBA00004651"/>
    </source>
</evidence>
<dbReference type="PANTHER" id="PTHR30625">
    <property type="entry name" value="PROTEIN TOLQ"/>
    <property type="match status" value="1"/>
</dbReference>
<feature type="transmembrane region" description="Helical" evidence="7">
    <location>
        <begin position="349"/>
        <end position="367"/>
    </location>
</feature>
<feature type="domain" description="MotA/TolQ/ExbB proton channel" evidence="9">
    <location>
        <begin position="317"/>
        <end position="421"/>
    </location>
</feature>
<feature type="transmembrane region" description="Helical" evidence="7">
    <location>
        <begin position="266"/>
        <end position="286"/>
    </location>
</feature>
<dbReference type="OrthoDB" id="4045at2"/>
<dbReference type="PANTHER" id="PTHR30625:SF11">
    <property type="entry name" value="MOTA_TOLQ_EXBB PROTON CHANNEL DOMAIN-CONTAINING PROTEIN"/>
    <property type="match status" value="1"/>
</dbReference>
<dbReference type="AlphaFoldDB" id="A0A1T4VPZ9"/>
<evidence type="ECO:0000256" key="8">
    <source>
        <dbReference type="SAM" id="SignalP"/>
    </source>
</evidence>
<dbReference type="InterPro" id="IPR002898">
    <property type="entry name" value="MotA_ExbB_proton_chnl"/>
</dbReference>
<evidence type="ECO:0000256" key="2">
    <source>
        <dbReference type="ARBA" id="ARBA00022475"/>
    </source>
</evidence>
<keyword evidence="6" id="KW-0653">Protein transport</keyword>
<keyword evidence="6" id="KW-0813">Transport</keyword>
<keyword evidence="8" id="KW-0732">Signal</keyword>
<sequence>MKGLHIATLLLTSAIFAPSAMSADLVKETQRAQHTAQQHNAERESEFLADEQALQAKVDALRAQQHRLENETTTLSETFADNEGKLSALEEDLRLETGSLGEVFGVVRQAAKALSLTREDRPVTIDDDSLDSAIKKIEDAKALPSLATLTTLWTGIENELVKSGQIADITVNTRDAQGLVSDTPAVRLGNIALVNKAGYLSWHSANHQATQLSTAPENGLNLSTIETAKAGDFVLLDPTHGVLLDQLSLTPTLKDRFEQGGIVGKVITAILIIGLGIALVRGLILVKTRIAMSSQMKCPDQPGDNPLGRVLNVYHSEPDRSLDTLELRLMETILDEQQGFEKGLSMLKLLAALAPMLGLLGTVTGMIETFQVITQYGNGDPTVMAGGISMALVTTVMGLVTAMPLLLAHNLLSTQADTLRGILEKVGVSLVAEQSEAADSVMAKKSAA</sequence>